<gene>
    <name evidence="1" type="ORF">GMBLW1_21750</name>
</gene>
<dbReference type="InterPro" id="IPR016891">
    <property type="entry name" value="DUF2321"/>
</dbReference>
<evidence type="ECO:0000313" key="1">
    <source>
        <dbReference type="EMBL" id="VIP01785.1"/>
    </source>
</evidence>
<dbReference type="KEGG" id="tim:GMBLW1_21750"/>
<evidence type="ECO:0008006" key="3">
    <source>
        <dbReference type="Google" id="ProtNLM"/>
    </source>
</evidence>
<reference evidence="1" key="1">
    <citation type="submission" date="2019-04" db="EMBL/GenBank/DDBJ databases">
        <authorList>
            <consortium name="Science for Life Laboratories"/>
        </authorList>
    </citation>
    <scope>NUCLEOTIDE SEQUENCE</scope>
    <source>
        <strain evidence="1">MBLW1</strain>
    </source>
</reference>
<dbReference type="InParanoid" id="A0A6C2YL05"/>
<dbReference type="RefSeq" id="WP_162657034.1">
    <property type="nucleotide sequence ID" value="NZ_LR593887.1"/>
</dbReference>
<dbReference type="EMBL" id="LR586016">
    <property type="protein sequence ID" value="VIP01785.1"/>
    <property type="molecule type" value="Genomic_DNA"/>
</dbReference>
<organism evidence="1">
    <name type="scientific">Tuwongella immobilis</name>
    <dbReference type="NCBI Taxonomy" id="692036"/>
    <lineage>
        <taxon>Bacteria</taxon>
        <taxon>Pseudomonadati</taxon>
        <taxon>Planctomycetota</taxon>
        <taxon>Planctomycetia</taxon>
        <taxon>Gemmatales</taxon>
        <taxon>Gemmataceae</taxon>
        <taxon>Tuwongella</taxon>
    </lineage>
</organism>
<dbReference type="EMBL" id="LR593887">
    <property type="protein sequence ID" value="VTR99442.1"/>
    <property type="molecule type" value="Genomic_DNA"/>
</dbReference>
<dbReference type="Proteomes" id="UP000464378">
    <property type="component" value="Chromosome"/>
</dbReference>
<name>A0A6C2YL05_9BACT</name>
<accession>A0A6C2YL05</accession>
<dbReference type="Pfam" id="PF10083">
    <property type="entry name" value="DUF2321"/>
    <property type="match status" value="1"/>
</dbReference>
<proteinExistence type="predicted"/>
<keyword evidence="2" id="KW-1185">Reference proteome</keyword>
<sequence>MRNSYYDVAQVCPNGHVASSMAETCPQHRKPFCDKCGEATITSCPKCDARIRGYYHVPGVMLGHNYDPPGFCLSCGSPFPWTERKQQAAIDLFIEETQDQEARREFKESVEQIAKDTPQAQVASLRITRLLEPIGKFTAQAIRDILVDVASEMAKKFLIP</sequence>
<dbReference type="AlphaFoldDB" id="A0A6C2YL05"/>
<protein>
    <recommendedName>
        <fullName evidence="3">DUF2321 domain-containing protein</fullName>
    </recommendedName>
</protein>
<evidence type="ECO:0000313" key="2">
    <source>
        <dbReference type="Proteomes" id="UP000464378"/>
    </source>
</evidence>